<name>A0ABW4QUA5_9BACT</name>
<organism evidence="1 2">
    <name type="scientific">Hymenobacter bucti</name>
    <dbReference type="NCBI Taxonomy" id="1844114"/>
    <lineage>
        <taxon>Bacteria</taxon>
        <taxon>Pseudomonadati</taxon>
        <taxon>Bacteroidota</taxon>
        <taxon>Cytophagia</taxon>
        <taxon>Cytophagales</taxon>
        <taxon>Hymenobacteraceae</taxon>
        <taxon>Hymenobacter</taxon>
    </lineage>
</organism>
<gene>
    <name evidence="1" type="ORF">ACFSDX_12035</name>
</gene>
<dbReference type="EMBL" id="JBHUFD010000003">
    <property type="protein sequence ID" value="MFD1873164.1"/>
    <property type="molecule type" value="Genomic_DNA"/>
</dbReference>
<proteinExistence type="predicted"/>
<dbReference type="NCBIfam" id="TIGR03643">
    <property type="entry name" value="TIGR03643 family protein"/>
    <property type="match status" value="1"/>
</dbReference>
<evidence type="ECO:0000313" key="2">
    <source>
        <dbReference type="Proteomes" id="UP001597197"/>
    </source>
</evidence>
<dbReference type="Proteomes" id="UP001597197">
    <property type="component" value="Unassembled WGS sequence"/>
</dbReference>
<protein>
    <submittedName>
        <fullName evidence="1">TIGR03643 family protein</fullName>
    </submittedName>
</protein>
<reference evidence="2" key="1">
    <citation type="journal article" date="2019" name="Int. J. Syst. Evol. Microbiol.">
        <title>The Global Catalogue of Microorganisms (GCM) 10K type strain sequencing project: providing services to taxonomists for standard genome sequencing and annotation.</title>
        <authorList>
            <consortium name="The Broad Institute Genomics Platform"/>
            <consortium name="The Broad Institute Genome Sequencing Center for Infectious Disease"/>
            <person name="Wu L."/>
            <person name="Ma J."/>
        </authorList>
    </citation>
    <scope>NUCLEOTIDE SEQUENCE [LARGE SCALE GENOMIC DNA]</scope>
    <source>
        <strain evidence="2">CGMCC 1.15795</strain>
    </source>
</reference>
<evidence type="ECO:0000313" key="1">
    <source>
        <dbReference type="EMBL" id="MFD1873164.1"/>
    </source>
</evidence>
<sequence length="99" mass="11680">MKEATSPETVLTEQDIDRIIEMAWEDRTPFEAIELQFGLAEADVIKLMRREMKASSWRMWRARVQGRPTKHRAKSAVDDARFKSTLQKNITFNKISKRR</sequence>
<comment type="caution">
    <text evidence="1">The sequence shown here is derived from an EMBL/GenBank/DDBJ whole genome shotgun (WGS) entry which is preliminary data.</text>
</comment>
<dbReference type="InterPro" id="IPR019882">
    <property type="entry name" value="CHP03643"/>
</dbReference>
<keyword evidence="2" id="KW-1185">Reference proteome</keyword>
<accession>A0ABW4QUA5</accession>
<dbReference type="RefSeq" id="WP_382313693.1">
    <property type="nucleotide sequence ID" value="NZ_JBHUFD010000003.1"/>
</dbReference>
<dbReference type="Pfam" id="PF10985">
    <property type="entry name" value="DUF2805"/>
    <property type="match status" value="1"/>
</dbReference>